<dbReference type="STRING" id="926561.GCA_000379025_00736"/>
<comment type="caution">
    <text evidence="2">The sequence shown here is derived from an EMBL/GenBank/DDBJ whole genome shotgun (WGS) entry which is preliminary data.</text>
</comment>
<feature type="transmembrane region" description="Helical" evidence="1">
    <location>
        <begin position="192"/>
        <end position="211"/>
    </location>
</feature>
<organism evidence="2 3">
    <name type="scientific">Orenia marismortui</name>
    <dbReference type="NCBI Taxonomy" id="46469"/>
    <lineage>
        <taxon>Bacteria</taxon>
        <taxon>Bacillati</taxon>
        <taxon>Bacillota</taxon>
        <taxon>Clostridia</taxon>
        <taxon>Halanaerobiales</taxon>
        <taxon>Halobacteroidaceae</taxon>
        <taxon>Orenia</taxon>
    </lineage>
</organism>
<keyword evidence="1" id="KW-1133">Transmembrane helix</keyword>
<dbReference type="AlphaFoldDB" id="A0A4R8H025"/>
<feature type="transmembrane region" description="Helical" evidence="1">
    <location>
        <begin position="47"/>
        <end position="69"/>
    </location>
</feature>
<proteinExistence type="predicted"/>
<evidence type="ECO:0000313" key="2">
    <source>
        <dbReference type="EMBL" id="TDX52510.1"/>
    </source>
</evidence>
<dbReference type="InterPro" id="IPR006938">
    <property type="entry name" value="DUF624"/>
</dbReference>
<feature type="transmembrane region" description="Helical" evidence="1">
    <location>
        <begin position="90"/>
        <end position="109"/>
    </location>
</feature>
<name>A0A4R8H025_9FIRM</name>
<dbReference type="RefSeq" id="WP_018247940.1">
    <property type="nucleotide sequence ID" value="NZ_SOEG01000006.1"/>
</dbReference>
<keyword evidence="1" id="KW-0472">Membrane</keyword>
<gene>
    <name evidence="2" type="ORF">C7959_10673</name>
</gene>
<feature type="transmembrane region" description="Helical" evidence="1">
    <location>
        <begin position="21"/>
        <end position="41"/>
    </location>
</feature>
<sequence>MTIWKLIKKSYKEIYKNIFSIIAVSTLWFFSAGISIIASYIGIKAKFYFPIIIALFVVGPVTAQAFYITNKIINYHTIRFVDFWDGLKKYFFKSIAITWLLGIIVGIITVDFNFFLQSQSKLGKVLIPIYIYILIFLAMLVMYIFPLMIELSKLGEKNSIVNLFKYAFVLVFKNMVYTLLIFLHLITFGLVNIFLVIALPVLFIGGISLFANNATVNLLVKHNIKTEVNGPYQFE</sequence>
<dbReference type="Proteomes" id="UP000295832">
    <property type="component" value="Unassembled WGS sequence"/>
</dbReference>
<keyword evidence="3" id="KW-1185">Reference proteome</keyword>
<accession>A0A4R8H025</accession>
<protein>
    <submittedName>
        <fullName evidence="2">Putative membrane protein YesL</fullName>
    </submittedName>
</protein>
<dbReference type="Pfam" id="PF04854">
    <property type="entry name" value="DUF624"/>
    <property type="match status" value="1"/>
</dbReference>
<dbReference type="EMBL" id="SOEG01000006">
    <property type="protein sequence ID" value="TDX52510.1"/>
    <property type="molecule type" value="Genomic_DNA"/>
</dbReference>
<evidence type="ECO:0000313" key="3">
    <source>
        <dbReference type="Proteomes" id="UP000295832"/>
    </source>
</evidence>
<reference evidence="2 3" key="1">
    <citation type="submission" date="2019-03" db="EMBL/GenBank/DDBJ databases">
        <title>Subsurface microbial communities from deep shales in Ohio and West Virginia, USA.</title>
        <authorList>
            <person name="Wrighton K."/>
        </authorList>
    </citation>
    <scope>NUCLEOTIDE SEQUENCE [LARGE SCALE GENOMIC DNA]</scope>
    <source>
        <strain evidence="2 3">MSL 6dP</strain>
    </source>
</reference>
<keyword evidence="1" id="KW-0812">Transmembrane</keyword>
<feature type="transmembrane region" description="Helical" evidence="1">
    <location>
        <begin position="163"/>
        <end position="186"/>
    </location>
</feature>
<evidence type="ECO:0000256" key="1">
    <source>
        <dbReference type="SAM" id="Phobius"/>
    </source>
</evidence>
<feature type="transmembrane region" description="Helical" evidence="1">
    <location>
        <begin position="129"/>
        <end position="151"/>
    </location>
</feature>